<proteinExistence type="predicted"/>
<dbReference type="Proteomes" id="UP001202402">
    <property type="component" value="Unassembled WGS sequence"/>
</dbReference>
<dbReference type="Pfam" id="PF07963">
    <property type="entry name" value="N_methyl"/>
    <property type="match status" value="1"/>
</dbReference>
<dbReference type="InterPro" id="IPR012902">
    <property type="entry name" value="N_methyl_site"/>
</dbReference>
<gene>
    <name evidence="2" type="ORF">LQE99_13075</name>
</gene>
<keyword evidence="1" id="KW-1133">Transmembrane helix</keyword>
<dbReference type="NCBIfam" id="TIGR02532">
    <property type="entry name" value="IV_pilin_GFxxxE"/>
    <property type="match status" value="1"/>
</dbReference>
<dbReference type="EMBL" id="JAKVPQ010000010">
    <property type="protein sequence ID" value="MCH4286055.1"/>
    <property type="molecule type" value="Genomic_DNA"/>
</dbReference>
<sequence>MKKINHNGFTLVEITVSLLIASIGMMIATTLILNSMGYFDKTVATDLDKQALDGVKDYVQNELIYASSVVISDEYPSDKTSSSYGKWHWLYVKDGELYRDNNYDVEAKSIPVYNTDFYNKNTIKI</sequence>
<accession>A0ABS9R8T5</accession>
<keyword evidence="3" id="KW-1185">Reference proteome</keyword>
<reference evidence="2 3" key="1">
    <citation type="submission" date="2022-02" db="EMBL/GenBank/DDBJ databases">
        <title>Genome of Erysipelotrichaceae sp. nov. NSJ-176 isolated from human feces.</title>
        <authorList>
            <person name="Abdugheni R."/>
        </authorList>
    </citation>
    <scope>NUCLEOTIDE SEQUENCE [LARGE SCALE GENOMIC DNA]</scope>
    <source>
        <strain evidence="2 3">NSJ-176</strain>
    </source>
</reference>
<evidence type="ECO:0000313" key="2">
    <source>
        <dbReference type="EMBL" id="MCH4286055.1"/>
    </source>
</evidence>
<comment type="caution">
    <text evidence="2">The sequence shown here is derived from an EMBL/GenBank/DDBJ whole genome shotgun (WGS) entry which is preliminary data.</text>
</comment>
<evidence type="ECO:0000256" key="1">
    <source>
        <dbReference type="SAM" id="Phobius"/>
    </source>
</evidence>
<dbReference type="RefSeq" id="WP_117536487.1">
    <property type="nucleotide sequence ID" value="NZ_JAKVPQ010000010.1"/>
</dbReference>
<keyword evidence="1" id="KW-0812">Transmembrane</keyword>
<protein>
    <submittedName>
        <fullName evidence="2">Prepilin-type N-terminal cleavage/methylation domain-containing protein</fullName>
    </submittedName>
</protein>
<feature type="transmembrane region" description="Helical" evidence="1">
    <location>
        <begin position="12"/>
        <end position="33"/>
    </location>
</feature>
<keyword evidence="1" id="KW-0472">Membrane</keyword>
<evidence type="ECO:0000313" key="3">
    <source>
        <dbReference type="Proteomes" id="UP001202402"/>
    </source>
</evidence>
<organism evidence="2 3">
    <name type="scientific">Amedibacillus hominis</name>
    <dbReference type="NCBI Taxonomy" id="2897776"/>
    <lineage>
        <taxon>Bacteria</taxon>
        <taxon>Bacillati</taxon>
        <taxon>Bacillota</taxon>
        <taxon>Erysipelotrichia</taxon>
        <taxon>Erysipelotrichales</taxon>
        <taxon>Erysipelotrichaceae</taxon>
        <taxon>Amedibacillus</taxon>
    </lineage>
</organism>
<name>A0ABS9R8T5_9FIRM</name>